<proteinExistence type="predicted"/>
<dbReference type="Proteomes" id="UP000256970">
    <property type="component" value="Unassembled WGS sequence"/>
</dbReference>
<dbReference type="InterPro" id="IPR039331">
    <property type="entry name" value="PAPs-like"/>
</dbReference>
<reference evidence="3 4" key="1">
    <citation type="submission" date="2016-10" db="EMBL/GenBank/DDBJ databases">
        <authorList>
            <person name="Cai Z."/>
        </authorList>
    </citation>
    <scope>NUCLEOTIDE SEQUENCE [LARGE SCALE GENOMIC DNA]</scope>
</reference>
<dbReference type="InterPro" id="IPR015914">
    <property type="entry name" value="PAPs_N"/>
</dbReference>
<dbReference type="InterPro" id="IPR008963">
    <property type="entry name" value="Purple_acid_Pase-like_N"/>
</dbReference>
<dbReference type="Gene3D" id="3.60.21.10">
    <property type="match status" value="2"/>
</dbReference>
<dbReference type="InterPro" id="IPR003961">
    <property type="entry name" value="FN3_dom"/>
</dbReference>
<name>A0A383V9I3_TETOB</name>
<gene>
    <name evidence="3" type="ORF">BQ4739_LOCUS1777</name>
</gene>
<keyword evidence="4" id="KW-1185">Reference proteome</keyword>
<dbReference type="GO" id="GO:0003993">
    <property type="term" value="F:acid phosphatase activity"/>
    <property type="evidence" value="ECO:0007669"/>
    <property type="project" value="InterPro"/>
</dbReference>
<dbReference type="Pfam" id="PF16656">
    <property type="entry name" value="Pur_ac_phosph_N"/>
    <property type="match status" value="1"/>
</dbReference>
<evidence type="ECO:0000259" key="2">
    <source>
        <dbReference type="Pfam" id="PF16656"/>
    </source>
</evidence>
<feature type="domain" description="Purple acid phosphatase N-terminal" evidence="2">
    <location>
        <begin position="9"/>
        <end position="59"/>
    </location>
</feature>
<dbReference type="Gene3D" id="2.60.40.380">
    <property type="entry name" value="Purple acid phosphatase-like, N-terminal"/>
    <property type="match status" value="1"/>
</dbReference>
<evidence type="ECO:0000313" key="3">
    <source>
        <dbReference type="EMBL" id="SZX61264.1"/>
    </source>
</evidence>
<sequence length="268" mass="29411">MMMNYAASADNDASPFPQGYVSARIHHVLLTGLDQGTTYYYQVAASPAGPWSAQLSFTTLARKAAFPFRIGYMGDLGNSLNASVTVERMISSKPKMVSNLGDLAYATFGLKGLKYHLSYQPAWDQHGRMLQKLAAAVPWRWSLEKLAAAVPMAVVPGSECVCSLNPRAQERFVLPYLCATVCMLQKLAAAVPMAVVPGNHELEFQPDGTVFAAYNSRYPVPQLDGLPRIKPLTMPANGQPLMDPVNMFYSYDIPGIAHMVPCRMKKRC</sequence>
<protein>
    <recommendedName>
        <fullName evidence="2">Purple acid phosphatase N-terminal domain-containing protein</fullName>
    </recommendedName>
</protein>
<dbReference type="InterPro" id="IPR029052">
    <property type="entry name" value="Metallo-depent_PP-like"/>
</dbReference>
<dbReference type="PANTHER" id="PTHR22953">
    <property type="entry name" value="ACID PHOSPHATASE RELATED"/>
    <property type="match status" value="1"/>
</dbReference>
<dbReference type="AlphaFoldDB" id="A0A383V9I3"/>
<accession>A0A383V9I3</accession>
<dbReference type="EMBL" id="FNXT01000133">
    <property type="protein sequence ID" value="SZX61264.1"/>
    <property type="molecule type" value="Genomic_DNA"/>
</dbReference>
<organism evidence="3 4">
    <name type="scientific">Tetradesmus obliquus</name>
    <name type="common">Green alga</name>
    <name type="synonym">Acutodesmus obliquus</name>
    <dbReference type="NCBI Taxonomy" id="3088"/>
    <lineage>
        <taxon>Eukaryota</taxon>
        <taxon>Viridiplantae</taxon>
        <taxon>Chlorophyta</taxon>
        <taxon>core chlorophytes</taxon>
        <taxon>Chlorophyceae</taxon>
        <taxon>CS clade</taxon>
        <taxon>Sphaeropleales</taxon>
        <taxon>Scenedesmaceae</taxon>
        <taxon>Tetradesmus</taxon>
    </lineage>
</organism>
<dbReference type="PANTHER" id="PTHR22953:SF153">
    <property type="entry name" value="PURPLE ACID PHOSPHATASE"/>
    <property type="match status" value="1"/>
</dbReference>
<dbReference type="SUPFAM" id="SSF56300">
    <property type="entry name" value="Metallo-dependent phosphatases"/>
    <property type="match status" value="1"/>
</dbReference>
<dbReference type="SUPFAM" id="SSF49363">
    <property type="entry name" value="Purple acid phosphatase, N-terminal domain"/>
    <property type="match status" value="1"/>
</dbReference>
<evidence type="ECO:0000256" key="1">
    <source>
        <dbReference type="ARBA" id="ARBA00022729"/>
    </source>
</evidence>
<dbReference type="CDD" id="cd00063">
    <property type="entry name" value="FN3"/>
    <property type="match status" value="1"/>
</dbReference>
<dbReference type="GO" id="GO:0046872">
    <property type="term" value="F:metal ion binding"/>
    <property type="evidence" value="ECO:0007669"/>
    <property type="project" value="InterPro"/>
</dbReference>
<keyword evidence="1" id="KW-0732">Signal</keyword>
<dbReference type="STRING" id="3088.A0A383V9I3"/>
<evidence type="ECO:0000313" key="4">
    <source>
        <dbReference type="Proteomes" id="UP000256970"/>
    </source>
</evidence>